<feature type="region of interest" description="Disordered" evidence="1">
    <location>
        <begin position="30"/>
        <end position="55"/>
    </location>
</feature>
<sequence length="506" mass="54346">MAQDAQILERLEAMEDRLEALEQENAALRAQLQGSPSAPVIADTPAPDAAAQDQVPGEPVTLAEAGAAQVDPVAEMDDPREIDVAGSQNFVGTNSTYAYAMLDHAENVNTKPLMQLTALQDGELTDRVTLSGGITAIANWQFASVDDKFGYLMRHPTSANQLGDEVSEVVLHSANFAFTAQLAPNLTGYAEFLYDPQQSFGPGTITALTRNQLQLRRGWVMYGDLNDHPFYVAVGKMDTPFGLNDTVSPFTNSTNWHAFSGLAFGGQAGFVSGGLHLRGMIIQGGAQFRAANVPVEGSSVPSRANNFAFDARYTLALGGEEANSAMVGASYQHGTAYCQGYPVFHFNPCADNNPGVAVYGRVNYGPLTLLGEYARTTDEWEGTAVPIPNNPLSIYDPVAPEAFTLGARLGFGDDRAAMQRREFALSAEFSRFISGEDGSPWERQNQLVLGTSWFPLPNVNLFGEFIHVDGFVPLNFLSGGNFPDGSTWSEQGADTDVIMAGAQVAF</sequence>
<dbReference type="AlphaFoldDB" id="A0A0G9MNC0"/>
<dbReference type="EMBL" id="LBHC01000002">
    <property type="protein sequence ID" value="KLE32190.1"/>
    <property type="molecule type" value="Genomic_DNA"/>
</dbReference>
<accession>A0A0G9MNC0</accession>
<name>A0A0G9MNC0_9SPHN</name>
<dbReference type="SUPFAM" id="SSF56935">
    <property type="entry name" value="Porins"/>
    <property type="match status" value="1"/>
</dbReference>
<dbReference type="InterPro" id="IPR018106">
    <property type="entry name" value="CAP_CS_N"/>
</dbReference>
<feature type="compositionally biased region" description="Low complexity" evidence="1">
    <location>
        <begin position="38"/>
        <end position="55"/>
    </location>
</feature>
<organism evidence="2 3">
    <name type="scientific">Aurantiacibacter gangjinensis</name>
    <dbReference type="NCBI Taxonomy" id="502682"/>
    <lineage>
        <taxon>Bacteria</taxon>
        <taxon>Pseudomonadati</taxon>
        <taxon>Pseudomonadota</taxon>
        <taxon>Alphaproteobacteria</taxon>
        <taxon>Sphingomonadales</taxon>
        <taxon>Erythrobacteraceae</taxon>
        <taxon>Aurantiacibacter</taxon>
    </lineage>
</organism>
<evidence type="ECO:0000313" key="3">
    <source>
        <dbReference type="Proteomes" id="UP000053070"/>
    </source>
</evidence>
<evidence type="ECO:0008006" key="4">
    <source>
        <dbReference type="Google" id="ProtNLM"/>
    </source>
</evidence>
<proteinExistence type="predicted"/>
<dbReference type="InterPro" id="IPR023614">
    <property type="entry name" value="Porin_dom_sf"/>
</dbReference>
<dbReference type="Proteomes" id="UP000053070">
    <property type="component" value="Unassembled WGS sequence"/>
</dbReference>
<protein>
    <recommendedName>
        <fullName evidence="4">Porin</fullName>
    </recommendedName>
</protein>
<reference evidence="2 3" key="1">
    <citation type="submission" date="2015-04" db="EMBL/GenBank/DDBJ databases">
        <title>The draft genome sequence of Erythrobacr gangjinensis K7-2.</title>
        <authorList>
            <person name="Zhuang L."/>
            <person name="Liu Y."/>
            <person name="Shao Z."/>
        </authorList>
    </citation>
    <scope>NUCLEOTIDE SEQUENCE [LARGE SCALE GENOMIC DNA]</scope>
    <source>
        <strain evidence="2 3">K7-2</strain>
    </source>
</reference>
<keyword evidence="3" id="KW-1185">Reference proteome</keyword>
<evidence type="ECO:0000256" key="1">
    <source>
        <dbReference type="SAM" id="MobiDB-lite"/>
    </source>
</evidence>
<dbReference type="PATRIC" id="fig|502682.8.peg.1679"/>
<comment type="caution">
    <text evidence="2">The sequence shown here is derived from an EMBL/GenBank/DDBJ whole genome shotgun (WGS) entry which is preliminary data.</text>
</comment>
<gene>
    <name evidence="2" type="ORF">AAW01_08220</name>
</gene>
<dbReference type="PROSITE" id="PS01088">
    <property type="entry name" value="CAP_1"/>
    <property type="match status" value="1"/>
</dbReference>
<evidence type="ECO:0000313" key="2">
    <source>
        <dbReference type="EMBL" id="KLE32190.1"/>
    </source>
</evidence>
<dbReference type="Gene3D" id="2.40.160.10">
    <property type="entry name" value="Porin"/>
    <property type="match status" value="1"/>
</dbReference>